<evidence type="ECO:0000259" key="4">
    <source>
        <dbReference type="SMART" id="SM00474"/>
    </source>
</evidence>
<evidence type="ECO:0000313" key="5">
    <source>
        <dbReference type="EMBL" id="THY79740.1"/>
    </source>
</evidence>
<feature type="region of interest" description="Disordered" evidence="3">
    <location>
        <begin position="1"/>
        <end position="24"/>
    </location>
</feature>
<protein>
    <submittedName>
        <fullName evidence="5">Ribonuclease H-like protein</fullName>
    </submittedName>
</protein>
<dbReference type="Proteomes" id="UP000305064">
    <property type="component" value="Unassembled WGS sequence"/>
</dbReference>
<feature type="compositionally biased region" description="Polar residues" evidence="3">
    <location>
        <begin position="1"/>
        <end position="22"/>
    </location>
</feature>
<accession>A0AB38MCJ9</accession>
<evidence type="ECO:0000256" key="3">
    <source>
        <dbReference type="SAM" id="MobiDB-lite"/>
    </source>
</evidence>
<feature type="region of interest" description="Disordered" evidence="3">
    <location>
        <begin position="962"/>
        <end position="988"/>
    </location>
</feature>
<feature type="region of interest" description="Disordered" evidence="3">
    <location>
        <begin position="140"/>
        <end position="251"/>
    </location>
</feature>
<comment type="caution">
    <text evidence="5">The sequence shown here is derived from an EMBL/GenBank/DDBJ whole genome shotgun (WGS) entry which is preliminary data.</text>
</comment>
<dbReference type="InterPro" id="IPR002562">
    <property type="entry name" value="3'-5'_exonuclease_dom"/>
</dbReference>
<feature type="compositionally biased region" description="Basic and acidic residues" evidence="3">
    <location>
        <begin position="970"/>
        <end position="979"/>
    </location>
</feature>
<dbReference type="InterPro" id="IPR051132">
    <property type="entry name" value="3-5_Exonuclease_domain"/>
</dbReference>
<feature type="compositionally biased region" description="Pro residues" evidence="3">
    <location>
        <begin position="147"/>
        <end position="158"/>
    </location>
</feature>
<feature type="region of interest" description="Disordered" evidence="3">
    <location>
        <begin position="87"/>
        <end position="126"/>
    </location>
</feature>
<keyword evidence="2" id="KW-0378">Hydrolase</keyword>
<keyword evidence="1" id="KW-0540">Nuclease</keyword>
<dbReference type="GO" id="GO:0008408">
    <property type="term" value="F:3'-5' exonuclease activity"/>
    <property type="evidence" value="ECO:0007669"/>
    <property type="project" value="InterPro"/>
</dbReference>
<feature type="compositionally biased region" description="Low complexity" evidence="3">
    <location>
        <begin position="854"/>
        <end position="870"/>
    </location>
</feature>
<name>A0AB38MCJ9_AURPU</name>
<dbReference type="SMART" id="SM00474">
    <property type="entry name" value="35EXOc"/>
    <property type="match status" value="1"/>
</dbReference>
<dbReference type="EMBL" id="QZBJ01000001">
    <property type="protein sequence ID" value="THY79740.1"/>
    <property type="molecule type" value="Genomic_DNA"/>
</dbReference>
<feature type="compositionally biased region" description="Polar residues" evidence="3">
    <location>
        <begin position="893"/>
        <end position="916"/>
    </location>
</feature>
<evidence type="ECO:0000256" key="1">
    <source>
        <dbReference type="ARBA" id="ARBA00022722"/>
    </source>
</evidence>
<dbReference type="InterPro" id="IPR012337">
    <property type="entry name" value="RNaseH-like_sf"/>
</dbReference>
<dbReference type="InterPro" id="IPR036397">
    <property type="entry name" value="RNaseH_sf"/>
</dbReference>
<dbReference type="GO" id="GO:0003676">
    <property type="term" value="F:nucleic acid binding"/>
    <property type="evidence" value="ECO:0007669"/>
    <property type="project" value="InterPro"/>
</dbReference>
<dbReference type="GO" id="GO:0005634">
    <property type="term" value="C:nucleus"/>
    <property type="evidence" value="ECO:0007669"/>
    <property type="project" value="TreeGrafter"/>
</dbReference>
<dbReference type="SUPFAM" id="SSF53098">
    <property type="entry name" value="Ribonuclease H-like"/>
    <property type="match status" value="1"/>
</dbReference>
<evidence type="ECO:0000256" key="2">
    <source>
        <dbReference type="ARBA" id="ARBA00022801"/>
    </source>
</evidence>
<organism evidence="5 6">
    <name type="scientific">Aureobasidium pullulans</name>
    <name type="common">Black yeast</name>
    <name type="synonym">Pullularia pullulans</name>
    <dbReference type="NCBI Taxonomy" id="5580"/>
    <lineage>
        <taxon>Eukaryota</taxon>
        <taxon>Fungi</taxon>
        <taxon>Dikarya</taxon>
        <taxon>Ascomycota</taxon>
        <taxon>Pezizomycotina</taxon>
        <taxon>Dothideomycetes</taxon>
        <taxon>Dothideomycetidae</taxon>
        <taxon>Dothideales</taxon>
        <taxon>Saccotheciaceae</taxon>
        <taxon>Aureobasidium</taxon>
    </lineage>
</organism>
<feature type="domain" description="3'-5' exonuclease" evidence="4">
    <location>
        <begin position="1045"/>
        <end position="1231"/>
    </location>
</feature>
<dbReference type="Gene3D" id="3.30.420.10">
    <property type="entry name" value="Ribonuclease H-like superfamily/Ribonuclease H"/>
    <property type="match status" value="1"/>
</dbReference>
<feature type="compositionally biased region" description="Low complexity" evidence="3">
    <location>
        <begin position="221"/>
        <end position="232"/>
    </location>
</feature>
<proteinExistence type="predicted"/>
<evidence type="ECO:0000313" key="6">
    <source>
        <dbReference type="Proteomes" id="UP000305064"/>
    </source>
</evidence>
<dbReference type="CDD" id="cd06141">
    <property type="entry name" value="WRN_exo"/>
    <property type="match status" value="1"/>
</dbReference>
<feature type="region of interest" description="Disordered" evidence="3">
    <location>
        <begin position="1264"/>
        <end position="1319"/>
    </location>
</feature>
<feature type="region of interest" description="Disordered" evidence="3">
    <location>
        <begin position="839"/>
        <end position="945"/>
    </location>
</feature>
<dbReference type="PANTHER" id="PTHR13620">
    <property type="entry name" value="3-5 EXONUCLEASE"/>
    <property type="match status" value="1"/>
</dbReference>
<feature type="compositionally biased region" description="Low complexity" evidence="3">
    <location>
        <begin position="201"/>
        <end position="211"/>
    </location>
</feature>
<feature type="compositionally biased region" description="Acidic residues" evidence="3">
    <location>
        <begin position="1283"/>
        <end position="1319"/>
    </location>
</feature>
<feature type="compositionally biased region" description="Pro residues" evidence="3">
    <location>
        <begin position="233"/>
        <end position="247"/>
    </location>
</feature>
<sequence length="1430" mass="160531">MQSAGRAVTSSRQPSLYTSSRHALSKPARYAAEGAVRNVNANTKANLPSPTCDHTWNAASSIVFAAPSVRCDFTWRNASTIIFSQPAAQKRCSSSKSRPPAPPIRPKPIDPKSKPSKPMVYKGREPPNKFNYAQALSFNPYQRGRPASPPGTLSPPGTPNAIFDPQIRRPLIVARPPPPVPLIQEDPKSAIPATPAPRAPTSPATLATPAPVEIPVPTETPAPAETAASPASSVPPTPTPPISPPQSPVYEKPGQELAYAVDDVTVPEGITAAETSTAPSSNRSQNQPLHTTETRALAMDEILRLKLKNTQLESALAEQKEGFRNLQKTHDHLVKSSAQTIQNIKTGSREALEARAEKHNRIIASLHSTRDKQAALLSERLVEIHDLRKQLEVERDTIGRQVKRRAAERQHEATMVSREREEKEKSVRKLIRRNYESFREFSYKPVQYTKALLTEPDLLASRANWYNREIAYWGRALRDARSFEGTSKGGDEMQLWEARKEVQTKTQNLQAQEALRQKVIRRLEQRLQHRDSIFSQVKAYLQSSSQKADTARLQYVAELKELRGRYESILSLQHDHRRILRDTRFGVDPHKESPERTAYQRASTADVLTLDRPIASMVKEVNSRLDFWKGKIKVLQAEPNRTRTTELKINFYRNQVRALGICATLLRVVRMFSTLQMEAGEATWISEQPTYQQSYWQDSIRVSRRQTSLMTNIKSVVKQLRGDGMKRHKIMSTEHVLSTVHHTKTHERAAFAHAFVKKERNAFTKNEEAEIGEVLDMYCIDNAQETKRRTRQLEPFMRICNEVVADQMSETLGKRLLVPARTRRRDTLRKAALAKTKHVEEEFIEEEDSPVEPAAAVSTTTDTSGSAASAEMTSKDTSPESTAAPEKVEATQPKPTTNTEKQETSVQQPETEASSQPETETPPLETEAKSGGPTFKIREVPSPIPRLAPKATTIYSRARSRLGFKPPRPMFKETRRRSQEAGMSSTDLLDREELSQATTLSPLLYQIPAQDLRNALMASKTSQAAFWRYALYKSPSGEKPLLHYCTKFEQAEQVAKHFSQEKIIGFDIEWEMGSSVAKGGIKDNVSLIQIACENRIALFQIALFAGETKEDLMPPSLKTILESPDILKAGVNIAGDFTRLRKCLGIEGQGIFELSHLYKLVKFSEKEPAKVNKSPLKLAEQVQEVLFLPLHKGNVRTSAWSRRLSMEQVEYAATDAYAGFRLFRELDRARSAMVPTPPRPALWEADQPIILGNGERAGENRLKRKTGIKKATEVESQTPVLSPEEEQALDDEEEEAQAEAGADDTEYFSAEEEPENLEPGEVETVKYEAADQWLGQWESNLSLERKGKNTPTNIRAYALWHVQGLPLQQVAEAMRQPPLALTTVSSYVLEVVKSESLPYDSPRLQEALDVIPPVAHWRYKSLIQKTRSEI</sequence>
<dbReference type="GO" id="GO:0006139">
    <property type="term" value="P:nucleobase-containing compound metabolic process"/>
    <property type="evidence" value="ECO:0007669"/>
    <property type="project" value="InterPro"/>
</dbReference>
<dbReference type="Pfam" id="PF01612">
    <property type="entry name" value="DNA_pol_A_exo1"/>
    <property type="match status" value="1"/>
</dbReference>
<dbReference type="GO" id="GO:0005737">
    <property type="term" value="C:cytoplasm"/>
    <property type="evidence" value="ECO:0007669"/>
    <property type="project" value="TreeGrafter"/>
</dbReference>
<dbReference type="PANTHER" id="PTHR13620:SF104">
    <property type="entry name" value="EXONUCLEASE 3'-5' DOMAIN-CONTAINING PROTEIN 2"/>
    <property type="match status" value="1"/>
</dbReference>
<gene>
    <name evidence="5" type="ORF">D6C94_00159</name>
</gene>
<reference evidence="5 6" key="1">
    <citation type="submission" date="2018-10" db="EMBL/GenBank/DDBJ databases">
        <title>Fifty Aureobasidium pullulans genomes reveal a recombining polyextremotolerant generalist.</title>
        <authorList>
            <person name="Gostincar C."/>
            <person name="Turk M."/>
            <person name="Zajc J."/>
            <person name="Gunde-Cimerman N."/>
        </authorList>
    </citation>
    <scope>NUCLEOTIDE SEQUENCE [LARGE SCALE GENOMIC DNA]</scope>
    <source>
        <strain evidence="5 6">EXF-4256</strain>
    </source>
</reference>